<organism evidence="2 3">
    <name type="scientific">Trichococcus pasteurii</name>
    <dbReference type="NCBI Taxonomy" id="43064"/>
    <lineage>
        <taxon>Bacteria</taxon>
        <taxon>Bacillati</taxon>
        <taxon>Bacillota</taxon>
        <taxon>Bacilli</taxon>
        <taxon>Lactobacillales</taxon>
        <taxon>Carnobacteriaceae</taxon>
        <taxon>Trichococcus</taxon>
    </lineage>
</organism>
<feature type="transmembrane region" description="Helical" evidence="1">
    <location>
        <begin position="35"/>
        <end position="56"/>
    </location>
</feature>
<keyword evidence="1" id="KW-0472">Membrane</keyword>
<evidence type="ECO:0000313" key="2">
    <source>
        <dbReference type="EMBL" id="SLM51004.1"/>
    </source>
</evidence>
<gene>
    <name evidence="2" type="ORF">TPAS_679</name>
</gene>
<dbReference type="AlphaFoldDB" id="A0A1W1ID98"/>
<keyword evidence="1" id="KW-1133">Transmembrane helix</keyword>
<keyword evidence="3" id="KW-1185">Reference proteome</keyword>
<accession>A0A1W1ID98</accession>
<reference evidence="3" key="1">
    <citation type="submission" date="2016-04" db="EMBL/GenBank/DDBJ databases">
        <authorList>
            <person name="Strepis N."/>
        </authorList>
    </citation>
    <scope>NUCLEOTIDE SEQUENCE [LARGE SCALE GENOMIC DNA]</scope>
</reference>
<evidence type="ECO:0000256" key="1">
    <source>
        <dbReference type="SAM" id="Phobius"/>
    </source>
</evidence>
<name>A0A1W1ID98_9LACT</name>
<dbReference type="EMBL" id="FWEY01000002">
    <property type="protein sequence ID" value="SLM51004.1"/>
    <property type="molecule type" value="Genomic_DNA"/>
</dbReference>
<evidence type="ECO:0000313" key="3">
    <source>
        <dbReference type="Proteomes" id="UP000195985"/>
    </source>
</evidence>
<proteinExistence type="predicted"/>
<feature type="transmembrane region" description="Helical" evidence="1">
    <location>
        <begin position="7"/>
        <end position="29"/>
    </location>
</feature>
<keyword evidence="1" id="KW-0812">Transmembrane</keyword>
<dbReference type="Proteomes" id="UP000195985">
    <property type="component" value="Unassembled WGS sequence"/>
</dbReference>
<sequence>MKKSLYIFVNLMFGIVLISLVFIFLLGYLENVSKNTYIFGGILLMLGIAFNWYMFIRIVKKRV</sequence>
<dbReference type="STRING" id="43064.SAMN04488086_1202"/>
<protein>
    <submittedName>
        <fullName evidence="2">Uncharacterized protein</fullName>
    </submittedName>
</protein>